<feature type="signal peptide" evidence="5">
    <location>
        <begin position="1"/>
        <end position="20"/>
    </location>
</feature>
<feature type="disulfide bond" evidence="3">
    <location>
        <begin position="47"/>
        <end position="61"/>
    </location>
</feature>
<evidence type="ECO:0000256" key="1">
    <source>
        <dbReference type="ARBA" id="ARBA00022669"/>
    </source>
</evidence>
<dbReference type="Proteomes" id="UP001302126">
    <property type="component" value="Unassembled WGS sequence"/>
</dbReference>
<evidence type="ECO:0000256" key="3">
    <source>
        <dbReference type="PROSITE-ProRule" id="PRU00261"/>
    </source>
</evidence>
<feature type="domain" description="Chitin-binding type-1" evidence="6">
    <location>
        <begin position="25"/>
        <end position="81"/>
    </location>
</feature>
<evidence type="ECO:0000256" key="2">
    <source>
        <dbReference type="ARBA" id="ARBA00023157"/>
    </source>
</evidence>
<feature type="domain" description="Chitin-binding type-1" evidence="6">
    <location>
        <begin position="91"/>
        <end position="142"/>
    </location>
</feature>
<evidence type="ECO:0000259" key="6">
    <source>
        <dbReference type="PROSITE" id="PS50941"/>
    </source>
</evidence>
<organism evidence="7 8">
    <name type="scientific">Podospora australis</name>
    <dbReference type="NCBI Taxonomy" id="1536484"/>
    <lineage>
        <taxon>Eukaryota</taxon>
        <taxon>Fungi</taxon>
        <taxon>Dikarya</taxon>
        <taxon>Ascomycota</taxon>
        <taxon>Pezizomycotina</taxon>
        <taxon>Sordariomycetes</taxon>
        <taxon>Sordariomycetidae</taxon>
        <taxon>Sordariales</taxon>
        <taxon>Podosporaceae</taxon>
        <taxon>Podospora</taxon>
    </lineage>
</organism>
<keyword evidence="8" id="KW-1185">Reference proteome</keyword>
<evidence type="ECO:0000313" key="7">
    <source>
        <dbReference type="EMBL" id="KAK4184616.1"/>
    </source>
</evidence>
<name>A0AAN6WMM8_9PEZI</name>
<dbReference type="Pfam" id="PF00187">
    <property type="entry name" value="Chitin_bind_1"/>
    <property type="match status" value="1"/>
</dbReference>
<feature type="disulfide bond" evidence="3">
    <location>
        <begin position="113"/>
        <end position="127"/>
    </location>
</feature>
<keyword evidence="5" id="KW-0732">Signal</keyword>
<keyword evidence="2 3" id="KW-1015">Disulfide bond</keyword>
<dbReference type="InterPro" id="IPR036861">
    <property type="entry name" value="Endochitinase-like_sf"/>
</dbReference>
<feature type="region of interest" description="Disordered" evidence="4">
    <location>
        <begin position="141"/>
        <end position="172"/>
    </location>
</feature>
<reference evidence="7" key="2">
    <citation type="submission" date="2023-05" db="EMBL/GenBank/DDBJ databases">
        <authorList>
            <consortium name="Lawrence Berkeley National Laboratory"/>
            <person name="Steindorff A."/>
            <person name="Hensen N."/>
            <person name="Bonometti L."/>
            <person name="Westerberg I."/>
            <person name="Brannstrom I.O."/>
            <person name="Guillou S."/>
            <person name="Cros-Aarteil S."/>
            <person name="Calhoun S."/>
            <person name="Haridas S."/>
            <person name="Kuo A."/>
            <person name="Mondo S."/>
            <person name="Pangilinan J."/>
            <person name="Riley R."/>
            <person name="Labutti K."/>
            <person name="Andreopoulos B."/>
            <person name="Lipzen A."/>
            <person name="Chen C."/>
            <person name="Yanf M."/>
            <person name="Daum C."/>
            <person name="Ng V."/>
            <person name="Clum A."/>
            <person name="Ohm R."/>
            <person name="Martin F."/>
            <person name="Silar P."/>
            <person name="Natvig D."/>
            <person name="Lalanne C."/>
            <person name="Gautier V."/>
            <person name="Ament-Velasquez S.L."/>
            <person name="Kruys A."/>
            <person name="Hutchinson M.I."/>
            <person name="Powell A.J."/>
            <person name="Barry K."/>
            <person name="Miller A.N."/>
            <person name="Grigoriev I.V."/>
            <person name="Debuchy R."/>
            <person name="Gladieux P."/>
            <person name="Thoren M.H."/>
            <person name="Johannesson H."/>
        </authorList>
    </citation>
    <scope>NUCLEOTIDE SEQUENCE</scope>
    <source>
        <strain evidence="7">PSN309</strain>
    </source>
</reference>
<dbReference type="GO" id="GO:0008061">
    <property type="term" value="F:chitin binding"/>
    <property type="evidence" value="ECO:0007669"/>
    <property type="project" value="UniProtKB-UniRule"/>
</dbReference>
<dbReference type="PANTHER" id="PTHR47849:SF8">
    <property type="entry name" value="LECTIN"/>
    <property type="match status" value="1"/>
</dbReference>
<dbReference type="SMART" id="SM00270">
    <property type="entry name" value="ChtBD1"/>
    <property type="match status" value="2"/>
</dbReference>
<dbReference type="InterPro" id="IPR001002">
    <property type="entry name" value="Chitin-bd_1"/>
</dbReference>
<dbReference type="InterPro" id="IPR018371">
    <property type="entry name" value="Chitin-binding_1_CS"/>
</dbReference>
<proteinExistence type="predicted"/>
<dbReference type="PROSITE" id="PS50941">
    <property type="entry name" value="CHIT_BIND_I_2"/>
    <property type="match status" value="2"/>
</dbReference>
<dbReference type="SUPFAM" id="SSF57016">
    <property type="entry name" value="Plant lectins/antimicrobial peptides"/>
    <property type="match status" value="2"/>
</dbReference>
<evidence type="ECO:0000256" key="5">
    <source>
        <dbReference type="SAM" id="SignalP"/>
    </source>
</evidence>
<sequence>MLPFAPLVLALFSFPLSTIAVVSPNKTCGLTLAGSNNGYTCPGDAACCSQFGYCGTGDTFCLSSYGCQARYSNSTTASCYAPRNATTASVDGTCGLVGIGKNGYRCPPSGATCCSQAGYCGNTTDHCAASSGCQSAYGSCTATGKKNKRSQKGRRSAKLWEDRETKQDGTLE</sequence>
<gene>
    <name evidence="7" type="ORF">QBC35DRAFT_391327</name>
</gene>
<dbReference type="AlphaFoldDB" id="A0AAN6WMM8"/>
<reference evidence="7" key="1">
    <citation type="journal article" date="2023" name="Mol. Phylogenet. Evol.">
        <title>Genome-scale phylogeny and comparative genomics of the fungal order Sordariales.</title>
        <authorList>
            <person name="Hensen N."/>
            <person name="Bonometti L."/>
            <person name="Westerberg I."/>
            <person name="Brannstrom I.O."/>
            <person name="Guillou S."/>
            <person name="Cros-Aarteil S."/>
            <person name="Calhoun S."/>
            <person name="Haridas S."/>
            <person name="Kuo A."/>
            <person name="Mondo S."/>
            <person name="Pangilinan J."/>
            <person name="Riley R."/>
            <person name="LaButti K."/>
            <person name="Andreopoulos B."/>
            <person name="Lipzen A."/>
            <person name="Chen C."/>
            <person name="Yan M."/>
            <person name="Daum C."/>
            <person name="Ng V."/>
            <person name="Clum A."/>
            <person name="Steindorff A."/>
            <person name="Ohm R.A."/>
            <person name="Martin F."/>
            <person name="Silar P."/>
            <person name="Natvig D.O."/>
            <person name="Lalanne C."/>
            <person name="Gautier V."/>
            <person name="Ament-Velasquez S.L."/>
            <person name="Kruys A."/>
            <person name="Hutchinson M.I."/>
            <person name="Powell A.J."/>
            <person name="Barry K."/>
            <person name="Miller A.N."/>
            <person name="Grigoriev I.V."/>
            <person name="Debuchy R."/>
            <person name="Gladieux P."/>
            <person name="Hiltunen Thoren M."/>
            <person name="Johannesson H."/>
        </authorList>
    </citation>
    <scope>NUCLEOTIDE SEQUENCE</scope>
    <source>
        <strain evidence="7">PSN309</strain>
    </source>
</reference>
<comment type="caution">
    <text evidence="7">The sequence shown here is derived from an EMBL/GenBank/DDBJ whole genome shotgun (WGS) entry which is preliminary data.</text>
</comment>
<dbReference type="PROSITE" id="PS00026">
    <property type="entry name" value="CHIT_BIND_I_1"/>
    <property type="match status" value="1"/>
</dbReference>
<dbReference type="PANTHER" id="PTHR47849">
    <property type="entry name" value="CHITIN-BINDING LECTIN 1"/>
    <property type="match status" value="1"/>
</dbReference>
<keyword evidence="1 3" id="KW-0147">Chitin-binding</keyword>
<dbReference type="Gene3D" id="3.30.60.10">
    <property type="entry name" value="Endochitinase-like"/>
    <property type="match status" value="2"/>
</dbReference>
<dbReference type="EMBL" id="MU864481">
    <property type="protein sequence ID" value="KAK4184616.1"/>
    <property type="molecule type" value="Genomic_DNA"/>
</dbReference>
<feature type="compositionally biased region" description="Basic residues" evidence="4">
    <location>
        <begin position="145"/>
        <end position="157"/>
    </location>
</feature>
<evidence type="ECO:0000313" key="8">
    <source>
        <dbReference type="Proteomes" id="UP001302126"/>
    </source>
</evidence>
<feature type="chain" id="PRO_5042924215" evidence="5">
    <location>
        <begin position="21"/>
        <end position="172"/>
    </location>
</feature>
<feature type="compositionally biased region" description="Basic and acidic residues" evidence="4">
    <location>
        <begin position="158"/>
        <end position="172"/>
    </location>
</feature>
<protein>
    <submittedName>
        <fullName evidence="7">Carbohydrate-binding module family 18 protein</fullName>
    </submittedName>
</protein>
<evidence type="ECO:0000256" key="4">
    <source>
        <dbReference type="SAM" id="MobiDB-lite"/>
    </source>
</evidence>
<comment type="caution">
    <text evidence="3">Lacks conserved residue(s) required for the propagation of feature annotation.</text>
</comment>
<accession>A0AAN6WMM8</accession>